<dbReference type="InterPro" id="IPR011701">
    <property type="entry name" value="MFS"/>
</dbReference>
<accession>A0A847SFB9</accession>
<keyword evidence="5 7" id="KW-1133">Transmembrane helix</keyword>
<organism evidence="8 9">
    <name type="scientific">Leeia aquatica</name>
    <dbReference type="NCBI Taxonomy" id="2725557"/>
    <lineage>
        <taxon>Bacteria</taxon>
        <taxon>Pseudomonadati</taxon>
        <taxon>Pseudomonadota</taxon>
        <taxon>Betaproteobacteria</taxon>
        <taxon>Neisseriales</taxon>
        <taxon>Leeiaceae</taxon>
        <taxon>Leeia</taxon>
    </lineage>
</organism>
<feature type="transmembrane region" description="Helical" evidence="7">
    <location>
        <begin position="252"/>
        <end position="270"/>
    </location>
</feature>
<evidence type="ECO:0000256" key="2">
    <source>
        <dbReference type="ARBA" id="ARBA00022448"/>
    </source>
</evidence>
<dbReference type="AlphaFoldDB" id="A0A847SFB9"/>
<gene>
    <name evidence="8" type="ORF">HF682_05715</name>
</gene>
<evidence type="ECO:0000313" key="8">
    <source>
        <dbReference type="EMBL" id="NLR74652.1"/>
    </source>
</evidence>
<evidence type="ECO:0000256" key="1">
    <source>
        <dbReference type="ARBA" id="ARBA00004651"/>
    </source>
</evidence>
<feature type="transmembrane region" description="Helical" evidence="7">
    <location>
        <begin position="282"/>
        <end position="306"/>
    </location>
</feature>
<feature type="transmembrane region" description="Helical" evidence="7">
    <location>
        <begin position="219"/>
        <end position="246"/>
    </location>
</feature>
<dbReference type="EMBL" id="JABAIM010000001">
    <property type="protein sequence ID" value="NLR74652.1"/>
    <property type="molecule type" value="Genomic_DNA"/>
</dbReference>
<proteinExistence type="predicted"/>
<keyword evidence="4 7" id="KW-0812">Transmembrane</keyword>
<dbReference type="Proteomes" id="UP000587991">
    <property type="component" value="Unassembled WGS sequence"/>
</dbReference>
<feature type="transmembrane region" description="Helical" evidence="7">
    <location>
        <begin position="369"/>
        <end position="387"/>
    </location>
</feature>
<dbReference type="Gene3D" id="1.20.1250.20">
    <property type="entry name" value="MFS general substrate transporter like domains"/>
    <property type="match status" value="1"/>
</dbReference>
<comment type="subcellular location">
    <subcellularLocation>
        <location evidence="1">Cell membrane</location>
        <topology evidence="1">Multi-pass membrane protein</topology>
    </subcellularLocation>
</comment>
<feature type="transmembrane region" description="Helical" evidence="7">
    <location>
        <begin position="84"/>
        <end position="110"/>
    </location>
</feature>
<reference evidence="8 9" key="1">
    <citation type="submission" date="2020-04" db="EMBL/GenBank/DDBJ databases">
        <title>Draft genome of Leeia sp. IMCC25680.</title>
        <authorList>
            <person name="Song J."/>
            <person name="Cho J.-C."/>
        </authorList>
    </citation>
    <scope>NUCLEOTIDE SEQUENCE [LARGE SCALE GENOMIC DNA]</scope>
    <source>
        <strain evidence="8 9">IMCC25680</strain>
    </source>
</reference>
<evidence type="ECO:0000313" key="9">
    <source>
        <dbReference type="Proteomes" id="UP000587991"/>
    </source>
</evidence>
<name>A0A847SFB9_9NEIS</name>
<keyword evidence="6 7" id="KW-0472">Membrane</keyword>
<evidence type="ECO:0000256" key="4">
    <source>
        <dbReference type="ARBA" id="ARBA00022692"/>
    </source>
</evidence>
<feature type="transmembrane region" description="Helical" evidence="7">
    <location>
        <begin position="158"/>
        <end position="179"/>
    </location>
</feature>
<dbReference type="InterPro" id="IPR036259">
    <property type="entry name" value="MFS_trans_sf"/>
</dbReference>
<keyword evidence="2" id="KW-0813">Transport</keyword>
<evidence type="ECO:0000256" key="6">
    <source>
        <dbReference type="ARBA" id="ARBA00023136"/>
    </source>
</evidence>
<dbReference type="GO" id="GO:0005886">
    <property type="term" value="C:plasma membrane"/>
    <property type="evidence" value="ECO:0007669"/>
    <property type="project" value="UniProtKB-SubCell"/>
</dbReference>
<dbReference type="RefSeq" id="WP_168876253.1">
    <property type="nucleotide sequence ID" value="NZ_JABAIM010000001.1"/>
</dbReference>
<evidence type="ECO:0000256" key="7">
    <source>
        <dbReference type="SAM" id="Phobius"/>
    </source>
</evidence>
<evidence type="ECO:0000256" key="3">
    <source>
        <dbReference type="ARBA" id="ARBA00022475"/>
    </source>
</evidence>
<dbReference type="Pfam" id="PF07690">
    <property type="entry name" value="MFS_1"/>
    <property type="match status" value="1"/>
</dbReference>
<keyword evidence="3" id="KW-1003">Cell membrane</keyword>
<dbReference type="SUPFAM" id="SSF103473">
    <property type="entry name" value="MFS general substrate transporter"/>
    <property type="match status" value="1"/>
</dbReference>
<protein>
    <submittedName>
        <fullName evidence="8">MFS transporter</fullName>
    </submittedName>
</protein>
<keyword evidence="9" id="KW-1185">Reference proteome</keyword>
<dbReference type="PANTHER" id="PTHR23513">
    <property type="entry name" value="INTEGRAL MEMBRANE EFFLUX PROTEIN-RELATED"/>
    <property type="match status" value="1"/>
</dbReference>
<sequence length="400" mass="43381">MASRGASSFFGSLFLARLADQVLLILVPLVVYQQTRNVGWSGLAFMLETLPRYLMFPLFGILCDRVSPVKLLRISQRSRAIISLVGIACFMTWGGLGWLIGLSAVCGVLTGQGFVAREVVLPQAFPEQPYQQVASSAQLADQLGMVLGPLLAAGLLKWWNWQGGFMVASAIFLLADLSAGRWLRYSQRSGWQPNEREPWGQALLRAFALVWRLPGLPRLVAQAAAINLLLGGVLATSAALVTGFYLRSEASYATLQAWAAAVTVVTLLLIARVSVPQRLLGILSYFSIMAGGLLAALSPTYLGYWLGYLLITGFDKSYSIYMRSERQQVIPAGDFGKVTGAMILFNNLSQPLAGALVGLVHSMAQTRSLLLGMALFMGAVGVLSFWGRRQGRVNPASQRC</sequence>
<dbReference type="PANTHER" id="PTHR23513:SF9">
    <property type="entry name" value="ENTEROBACTIN EXPORTER ENTS"/>
    <property type="match status" value="1"/>
</dbReference>
<dbReference type="GO" id="GO:0022857">
    <property type="term" value="F:transmembrane transporter activity"/>
    <property type="evidence" value="ECO:0007669"/>
    <property type="project" value="InterPro"/>
</dbReference>
<comment type="caution">
    <text evidence="8">The sequence shown here is derived from an EMBL/GenBank/DDBJ whole genome shotgun (WGS) entry which is preliminary data.</text>
</comment>
<evidence type="ECO:0000256" key="5">
    <source>
        <dbReference type="ARBA" id="ARBA00022989"/>
    </source>
</evidence>